<dbReference type="OrthoDB" id="19261at2759"/>
<feature type="domain" description="Aromatic amino acid beta-eliminating lyase/threonine aldolase" evidence="5">
    <location>
        <begin position="73"/>
        <end position="447"/>
    </location>
</feature>
<name>A0A7R8W5B1_9CRUS</name>
<dbReference type="Gene3D" id="3.40.640.10">
    <property type="entry name" value="Type I PLP-dependent aspartate aminotransferase-like (Major domain)"/>
    <property type="match status" value="1"/>
</dbReference>
<dbReference type="InterPro" id="IPR015422">
    <property type="entry name" value="PyrdxlP-dep_Trfase_small"/>
</dbReference>
<dbReference type="InterPro" id="IPR015421">
    <property type="entry name" value="PyrdxlP-dep_Trfase_major"/>
</dbReference>
<gene>
    <name evidence="6" type="ORF">CTOB1V02_LOCUS3063</name>
</gene>
<dbReference type="NCBIfam" id="NF009709">
    <property type="entry name" value="PRK13238.1"/>
    <property type="match status" value="1"/>
</dbReference>
<dbReference type="PIRSF" id="PIRSF001386">
    <property type="entry name" value="Trpase"/>
    <property type="match status" value="1"/>
</dbReference>
<dbReference type="Pfam" id="PF01212">
    <property type="entry name" value="Beta_elim_lyase"/>
    <property type="match status" value="1"/>
</dbReference>
<organism evidence="6">
    <name type="scientific">Cyprideis torosa</name>
    <dbReference type="NCBI Taxonomy" id="163714"/>
    <lineage>
        <taxon>Eukaryota</taxon>
        <taxon>Metazoa</taxon>
        <taxon>Ecdysozoa</taxon>
        <taxon>Arthropoda</taxon>
        <taxon>Crustacea</taxon>
        <taxon>Oligostraca</taxon>
        <taxon>Ostracoda</taxon>
        <taxon>Podocopa</taxon>
        <taxon>Podocopida</taxon>
        <taxon>Cytherocopina</taxon>
        <taxon>Cytheroidea</taxon>
        <taxon>Cytherideidae</taxon>
        <taxon>Cyprideis</taxon>
    </lineage>
</organism>
<dbReference type="AlphaFoldDB" id="A0A7R8W5B1"/>
<reference evidence="6" key="1">
    <citation type="submission" date="2020-11" db="EMBL/GenBank/DDBJ databases">
        <authorList>
            <person name="Tran Van P."/>
        </authorList>
    </citation>
    <scope>NUCLEOTIDE SEQUENCE</scope>
</reference>
<evidence type="ECO:0000256" key="4">
    <source>
        <dbReference type="ARBA" id="ARBA00023239"/>
    </source>
</evidence>
<evidence type="ECO:0000313" key="6">
    <source>
        <dbReference type="EMBL" id="CAD7225116.1"/>
    </source>
</evidence>
<dbReference type="GO" id="GO:0009072">
    <property type="term" value="P:aromatic amino acid metabolic process"/>
    <property type="evidence" value="ECO:0007669"/>
    <property type="project" value="InterPro"/>
</dbReference>
<comment type="cofactor">
    <cofactor evidence="1">
        <name>pyridoxal 5'-phosphate</name>
        <dbReference type="ChEBI" id="CHEBI:597326"/>
    </cofactor>
</comment>
<evidence type="ECO:0000259" key="5">
    <source>
        <dbReference type="Pfam" id="PF01212"/>
    </source>
</evidence>
<dbReference type="Gene3D" id="3.90.1150.10">
    <property type="entry name" value="Aspartate Aminotransferase, domain 1"/>
    <property type="match status" value="1"/>
</dbReference>
<evidence type="ECO:0000256" key="2">
    <source>
        <dbReference type="ARBA" id="ARBA00009721"/>
    </source>
</evidence>
<keyword evidence="4" id="KW-0456">Lyase</keyword>
<evidence type="ECO:0000256" key="3">
    <source>
        <dbReference type="ARBA" id="ARBA00022898"/>
    </source>
</evidence>
<dbReference type="GO" id="GO:0016830">
    <property type="term" value="F:carbon-carbon lyase activity"/>
    <property type="evidence" value="ECO:0007669"/>
    <property type="project" value="InterPro"/>
</dbReference>
<accession>A0A7R8W5B1</accession>
<protein>
    <recommendedName>
        <fullName evidence="5">Aromatic amino acid beta-eliminating lyase/threonine aldolase domain-containing protein</fullName>
    </recommendedName>
</protein>
<dbReference type="InterPro" id="IPR001597">
    <property type="entry name" value="ArAA_b-elim_lyase/Thr_aldolase"/>
</dbReference>
<proteinExistence type="inferred from homology"/>
<dbReference type="PANTHER" id="PTHR32325">
    <property type="entry name" value="BETA-ELIMINATING LYASE-LIKE PROTEIN-RELATED"/>
    <property type="match status" value="1"/>
</dbReference>
<dbReference type="PANTHER" id="PTHR32325:SF4">
    <property type="entry name" value="TRYPTOPHANASE"/>
    <property type="match status" value="1"/>
</dbReference>
<sequence>MEGRRLRSWPDATESFPAHLNRETSLGRLPGTEGYKSKMVEAIRFSTKEERVRWIEQADFNLFSLDSDKVIVDLLTDSGTGAMSDKQWAELMTGDESYAGSQSFIKLSNTVKSLTGLPYFLPTHQGRGAENVLFSAMIKEGDVVPGNKHFDTTQAHIELRKARAIDCTIEEAYDIDVLHPFKGNIDVEKLEEVFKTYPKDKIPLCMLTITNNSVGGQPVSMDNICSTRELCDKYGIRLFFDAARFAENAYFIKRREHGYQQKEIKEIVLEMFSHVDGATMSGKKDGLVNIGGFIVLRDEKIFQVASKFTILYEGYISYGGMSGRDMAAFAQGLDEATELHYLHSRVEEVQILGEELIDFGVPVQKPIGGHAIFVDALRVLPNIPQSQFPAQTLAIELYKHAGVRGVEIGTLLADRDPITRENRYPKNEFLRLAIPRRVLSFSQLHYVAVALKQIYDRRHEFTKGYEITWEQPIMRHFTVKLKQAGAIGDSTEKTGG</sequence>
<evidence type="ECO:0000256" key="1">
    <source>
        <dbReference type="ARBA" id="ARBA00001933"/>
    </source>
</evidence>
<dbReference type="InterPro" id="IPR015424">
    <property type="entry name" value="PyrdxlP-dep_Trfase"/>
</dbReference>
<keyword evidence="3" id="KW-0663">Pyridoxal phosphate</keyword>
<dbReference type="SUPFAM" id="SSF53383">
    <property type="entry name" value="PLP-dependent transferases"/>
    <property type="match status" value="1"/>
</dbReference>
<comment type="similarity">
    <text evidence="2">Belongs to the beta-eliminating lyase family.</text>
</comment>
<dbReference type="InterPro" id="IPR011166">
    <property type="entry name" value="Beta-eliminating_lyase"/>
</dbReference>
<dbReference type="EMBL" id="OB660504">
    <property type="protein sequence ID" value="CAD7225116.1"/>
    <property type="molecule type" value="Genomic_DNA"/>
</dbReference>